<dbReference type="FunFam" id="1.25.40.10:FF:000470">
    <property type="entry name" value="Pentatricopeptide repeat-containing protein At5g66520"/>
    <property type="match status" value="1"/>
</dbReference>
<dbReference type="Pfam" id="PF01535">
    <property type="entry name" value="PPR"/>
    <property type="match status" value="3"/>
</dbReference>
<evidence type="ECO:0000313" key="4">
    <source>
        <dbReference type="Proteomes" id="UP000091857"/>
    </source>
</evidence>
<proteinExistence type="predicted"/>
<dbReference type="Gramene" id="Manes.15G160400.1.v8.1">
    <property type="protein sequence ID" value="Manes.15G160400.1.v8.1.CDS"/>
    <property type="gene ID" value="Manes.15G160400.v8.1"/>
</dbReference>
<dbReference type="NCBIfam" id="TIGR00756">
    <property type="entry name" value="PPR"/>
    <property type="match status" value="4"/>
</dbReference>
<dbReference type="InterPro" id="IPR011990">
    <property type="entry name" value="TPR-like_helical_dom_sf"/>
</dbReference>
<dbReference type="Gene3D" id="1.25.40.10">
    <property type="entry name" value="Tetratricopeptide repeat domain"/>
    <property type="match status" value="3"/>
</dbReference>
<organism evidence="3 4">
    <name type="scientific">Manihot esculenta</name>
    <name type="common">Cassava</name>
    <name type="synonym">Jatropha manihot</name>
    <dbReference type="NCBI Taxonomy" id="3983"/>
    <lineage>
        <taxon>Eukaryota</taxon>
        <taxon>Viridiplantae</taxon>
        <taxon>Streptophyta</taxon>
        <taxon>Embryophyta</taxon>
        <taxon>Tracheophyta</taxon>
        <taxon>Spermatophyta</taxon>
        <taxon>Magnoliopsida</taxon>
        <taxon>eudicotyledons</taxon>
        <taxon>Gunneridae</taxon>
        <taxon>Pentapetalae</taxon>
        <taxon>rosids</taxon>
        <taxon>fabids</taxon>
        <taxon>Malpighiales</taxon>
        <taxon>Euphorbiaceae</taxon>
        <taxon>Crotonoideae</taxon>
        <taxon>Manihoteae</taxon>
        <taxon>Manihot</taxon>
    </lineage>
</organism>
<dbReference type="FunFam" id="1.25.40.10:FF:000090">
    <property type="entry name" value="Pentatricopeptide repeat-containing protein, chloroplastic"/>
    <property type="match status" value="1"/>
</dbReference>
<dbReference type="PROSITE" id="PS51375">
    <property type="entry name" value="PPR"/>
    <property type="match status" value="3"/>
</dbReference>
<name>A0A2C9UGG7_MANES</name>
<evidence type="ECO:0008006" key="5">
    <source>
        <dbReference type="Google" id="ProtNLM"/>
    </source>
</evidence>
<feature type="repeat" description="PPR" evidence="2">
    <location>
        <begin position="195"/>
        <end position="229"/>
    </location>
</feature>
<dbReference type="Pfam" id="PF20431">
    <property type="entry name" value="E_motif"/>
    <property type="match status" value="1"/>
</dbReference>
<dbReference type="InterPro" id="IPR046848">
    <property type="entry name" value="E_motif"/>
</dbReference>
<gene>
    <name evidence="3" type="ORF">MANES_15G160400v8</name>
</gene>
<dbReference type="Proteomes" id="UP000091857">
    <property type="component" value="Chromosome 15"/>
</dbReference>
<evidence type="ECO:0000256" key="1">
    <source>
        <dbReference type="ARBA" id="ARBA00022737"/>
    </source>
</evidence>
<protein>
    <recommendedName>
        <fullName evidence="5">Pentacotripeptide-repeat region of PRORP domain-containing protein</fullName>
    </recommendedName>
</protein>
<dbReference type="PANTHER" id="PTHR47926:SF393">
    <property type="entry name" value="REPEAT-CONTAINING PROTEIN, PUTATIVE-RELATED"/>
    <property type="match status" value="1"/>
</dbReference>
<dbReference type="GO" id="GO:0009451">
    <property type="term" value="P:RNA modification"/>
    <property type="evidence" value="ECO:0007669"/>
    <property type="project" value="InterPro"/>
</dbReference>
<evidence type="ECO:0000313" key="3">
    <source>
        <dbReference type="EMBL" id="OAY29638.1"/>
    </source>
</evidence>
<dbReference type="OrthoDB" id="426361at2759"/>
<dbReference type="InterPro" id="IPR002885">
    <property type="entry name" value="PPR_rpt"/>
</dbReference>
<dbReference type="GO" id="GO:0003723">
    <property type="term" value="F:RNA binding"/>
    <property type="evidence" value="ECO:0007669"/>
    <property type="project" value="InterPro"/>
</dbReference>
<keyword evidence="4" id="KW-1185">Reference proteome</keyword>
<dbReference type="PANTHER" id="PTHR47926">
    <property type="entry name" value="PENTATRICOPEPTIDE REPEAT-CONTAINING PROTEIN"/>
    <property type="match status" value="1"/>
</dbReference>
<dbReference type="EMBL" id="CM004401">
    <property type="protein sequence ID" value="OAY29638.1"/>
    <property type="molecule type" value="Genomic_DNA"/>
</dbReference>
<feature type="repeat" description="PPR" evidence="2">
    <location>
        <begin position="296"/>
        <end position="330"/>
    </location>
</feature>
<accession>A0A2C9UGG7</accession>
<evidence type="ECO:0000256" key="2">
    <source>
        <dbReference type="PROSITE-ProRule" id="PRU00708"/>
    </source>
</evidence>
<keyword evidence="1" id="KW-0677">Repeat</keyword>
<comment type="caution">
    <text evidence="3">The sequence shown here is derived from an EMBL/GenBank/DDBJ whole genome shotgun (WGS) entry which is preliminary data.</text>
</comment>
<dbReference type="Pfam" id="PF13041">
    <property type="entry name" value="PPR_2"/>
    <property type="match status" value="2"/>
</dbReference>
<sequence length="478" mass="52972">MFLPKRLTFSSKRYLCTGCASLSYPPKPALPQLSLLADKCTSMTQLKQIHAQMVVTSRISDHFAASRLLSFCALSDSGDINYAIKLFEITKDPNIFMWNTLIRALASSPNPNRAVFLYTKMRRQGVCPNNHTFPFLLKGCCNSCSLESCKQVHTHVLKFGLELDLHVVNGLVRAYSVSSHLSSARRLFDEFSERNLSIWTTMITGYAQNFCAIEALVLFDRMLADGFEPKGPTIASVLSACARSGCLELGERIHAFMLERGIETGLVLGTALVHMYAKNGAISTAKKLFDSMPERNLATWNAMLCGLASNGNAEEVLALFRKLEKEKLLPNDVTFVGVLSACCRAGLIDVGQKIFNSMKEVYGIEPKIEHYGCMVDLLGRGGKLVEAEELIKRMAMKADVVILGALLAACKNQGNTEIAERVVKDILALEPHNHMVYVVLSNMYAEAGRWQDVWRLRKVMKVGNLKKTPGWSLVDGDT</sequence>
<feature type="repeat" description="PPR" evidence="2">
    <location>
        <begin position="94"/>
        <end position="128"/>
    </location>
</feature>
<reference evidence="4" key="1">
    <citation type="journal article" date="2016" name="Nat. Biotechnol.">
        <title>Sequencing wild and cultivated cassava and related species reveals extensive interspecific hybridization and genetic diversity.</title>
        <authorList>
            <person name="Bredeson J.V."/>
            <person name="Lyons J.B."/>
            <person name="Prochnik S.E."/>
            <person name="Wu G.A."/>
            <person name="Ha C.M."/>
            <person name="Edsinger-Gonzales E."/>
            <person name="Grimwood J."/>
            <person name="Schmutz J."/>
            <person name="Rabbi I.Y."/>
            <person name="Egesi C."/>
            <person name="Nauluvula P."/>
            <person name="Lebot V."/>
            <person name="Ndunguru J."/>
            <person name="Mkamilo G."/>
            <person name="Bart R.S."/>
            <person name="Setter T.L."/>
            <person name="Gleadow R.M."/>
            <person name="Kulakow P."/>
            <person name="Ferguson M.E."/>
            <person name="Rounsley S."/>
            <person name="Rokhsar D.S."/>
        </authorList>
    </citation>
    <scope>NUCLEOTIDE SEQUENCE [LARGE SCALE GENOMIC DNA]</scope>
    <source>
        <strain evidence="4">cv. AM560-2</strain>
    </source>
</reference>
<dbReference type="AlphaFoldDB" id="A0A2C9UGG7"/>
<dbReference type="InterPro" id="IPR046960">
    <property type="entry name" value="PPR_At4g14850-like_plant"/>
</dbReference>